<keyword evidence="1" id="KW-0812">Transmembrane</keyword>
<feature type="transmembrane region" description="Helical" evidence="1">
    <location>
        <begin position="56"/>
        <end position="79"/>
    </location>
</feature>
<gene>
    <name evidence="2" type="ORF">SAMN02745912_01211</name>
</gene>
<dbReference type="AlphaFoldDB" id="A0A1M6MFD0"/>
<evidence type="ECO:0008006" key="4">
    <source>
        <dbReference type="Google" id="ProtNLM"/>
    </source>
</evidence>
<sequence>MRTKNRNPWLLLLLLLVGLVIGGVIGDIFRDNVKWLGYSKSIGISPTTLDLNVLKFTFGFIMNINLASIIGIVISLLIFSRL</sequence>
<dbReference type="RefSeq" id="WP_165613041.1">
    <property type="nucleotide sequence ID" value="NZ_FRAG01000010.1"/>
</dbReference>
<proteinExistence type="predicted"/>
<accession>A0A1M6MFD0</accession>
<keyword evidence="1" id="KW-0472">Membrane</keyword>
<dbReference type="InterPro" id="IPR025470">
    <property type="entry name" value="DUF4321"/>
</dbReference>
<evidence type="ECO:0000313" key="2">
    <source>
        <dbReference type="EMBL" id="SHJ82050.1"/>
    </source>
</evidence>
<keyword evidence="1" id="KW-1133">Transmembrane helix</keyword>
<evidence type="ECO:0000256" key="1">
    <source>
        <dbReference type="SAM" id="Phobius"/>
    </source>
</evidence>
<dbReference type="Pfam" id="PF14209">
    <property type="entry name" value="DUF4321"/>
    <property type="match status" value="1"/>
</dbReference>
<organism evidence="2 3">
    <name type="scientific">Paramaledivibacter caminithermalis (strain DSM 15212 / CIP 107654 / DViRD3)</name>
    <name type="common">Clostridium caminithermale</name>
    <dbReference type="NCBI Taxonomy" id="1121301"/>
    <lineage>
        <taxon>Bacteria</taxon>
        <taxon>Bacillati</taxon>
        <taxon>Bacillota</taxon>
        <taxon>Clostridia</taxon>
        <taxon>Peptostreptococcales</taxon>
        <taxon>Caminicellaceae</taxon>
        <taxon>Paramaledivibacter</taxon>
    </lineage>
</organism>
<protein>
    <recommendedName>
        <fullName evidence="4">DUF4321 domain-containing protein</fullName>
    </recommendedName>
</protein>
<evidence type="ECO:0000313" key="3">
    <source>
        <dbReference type="Proteomes" id="UP000184465"/>
    </source>
</evidence>
<dbReference type="Proteomes" id="UP000184465">
    <property type="component" value="Unassembled WGS sequence"/>
</dbReference>
<reference evidence="2 3" key="1">
    <citation type="submission" date="2016-11" db="EMBL/GenBank/DDBJ databases">
        <authorList>
            <person name="Jaros S."/>
            <person name="Januszkiewicz K."/>
            <person name="Wedrychowicz H."/>
        </authorList>
    </citation>
    <scope>NUCLEOTIDE SEQUENCE [LARGE SCALE GENOMIC DNA]</scope>
    <source>
        <strain evidence="2 3">DSM 15212</strain>
    </source>
</reference>
<dbReference type="STRING" id="1121301.SAMN02745912_01211"/>
<keyword evidence="3" id="KW-1185">Reference proteome</keyword>
<name>A0A1M6MFD0_PARC5</name>
<dbReference type="EMBL" id="FRAG01000010">
    <property type="protein sequence ID" value="SHJ82050.1"/>
    <property type="molecule type" value="Genomic_DNA"/>
</dbReference>